<evidence type="ECO:0000313" key="3">
    <source>
        <dbReference type="Proteomes" id="UP000229176"/>
    </source>
</evidence>
<sequence length="86" mass="10095">MMKTENKKINKIEKLVEIIATNVFKLTGKVDNIEKDVSELKKDMVEVKGNVKNIREDILNLGDRFVPYHTFDQLSNRVYNLEKKNK</sequence>
<feature type="coiled-coil region" evidence="1">
    <location>
        <begin position="30"/>
        <end position="57"/>
    </location>
</feature>
<dbReference type="AlphaFoldDB" id="A0A2H0CHY7"/>
<proteinExistence type="predicted"/>
<protein>
    <submittedName>
        <fullName evidence="2">Uncharacterized protein</fullName>
    </submittedName>
</protein>
<reference evidence="2 3" key="1">
    <citation type="submission" date="2017-09" db="EMBL/GenBank/DDBJ databases">
        <title>Depth-based differentiation of microbial function through sediment-hosted aquifers and enrichment of novel symbionts in the deep terrestrial subsurface.</title>
        <authorList>
            <person name="Probst A.J."/>
            <person name="Ladd B."/>
            <person name="Jarett J.K."/>
            <person name="Geller-Mcgrath D.E."/>
            <person name="Sieber C.M."/>
            <person name="Emerson J.B."/>
            <person name="Anantharaman K."/>
            <person name="Thomas B.C."/>
            <person name="Malmstrom R."/>
            <person name="Stieglmeier M."/>
            <person name="Klingl A."/>
            <person name="Woyke T."/>
            <person name="Ryan C.M."/>
            <person name="Banfield J.F."/>
        </authorList>
    </citation>
    <scope>NUCLEOTIDE SEQUENCE [LARGE SCALE GENOMIC DNA]</scope>
    <source>
        <strain evidence="2">CG22_combo_CG10-13_8_21_14_all_32_8</strain>
    </source>
</reference>
<accession>A0A2H0CHY7</accession>
<dbReference type="EMBL" id="PCTI01000031">
    <property type="protein sequence ID" value="PIP68960.1"/>
    <property type="molecule type" value="Genomic_DNA"/>
</dbReference>
<dbReference type="Proteomes" id="UP000229176">
    <property type="component" value="Unassembled WGS sequence"/>
</dbReference>
<dbReference type="Gene3D" id="1.20.5.170">
    <property type="match status" value="1"/>
</dbReference>
<comment type="caution">
    <text evidence="2">The sequence shown here is derived from an EMBL/GenBank/DDBJ whole genome shotgun (WGS) entry which is preliminary data.</text>
</comment>
<evidence type="ECO:0000313" key="2">
    <source>
        <dbReference type="EMBL" id="PIP68960.1"/>
    </source>
</evidence>
<organism evidence="2 3">
    <name type="scientific">Candidatus Nomurabacteria bacterium CG22_combo_CG10-13_8_21_14_all_32_8</name>
    <dbReference type="NCBI Taxonomy" id="1974732"/>
    <lineage>
        <taxon>Bacteria</taxon>
        <taxon>Candidatus Nomuraibacteriota</taxon>
    </lineage>
</organism>
<keyword evidence="1" id="KW-0175">Coiled coil</keyword>
<evidence type="ECO:0000256" key="1">
    <source>
        <dbReference type="SAM" id="Coils"/>
    </source>
</evidence>
<name>A0A2H0CHY7_9BACT</name>
<gene>
    <name evidence="2" type="ORF">COW91_01995</name>
</gene>